<keyword evidence="3" id="KW-1185">Reference proteome</keyword>
<evidence type="ECO:0000313" key="3">
    <source>
        <dbReference type="Proteomes" id="UP001341281"/>
    </source>
</evidence>
<proteinExistence type="predicted"/>
<accession>A0AAQ3TX41</accession>
<feature type="compositionally biased region" description="Gly residues" evidence="1">
    <location>
        <begin position="112"/>
        <end position="126"/>
    </location>
</feature>
<feature type="compositionally biased region" description="Basic and acidic residues" evidence="1">
    <location>
        <begin position="62"/>
        <end position="71"/>
    </location>
</feature>
<sequence>MRVRLFLPRRRGAEENGSGGGSDKEDDAGLRGRRRPEGPGGDGAREGGAWRSWARRAAQPTRLEEAAEEQHRRPRRPTPRADTPPPAAAQPARFVSSSCGKNPGAHRQRPEGPGGDGAGEDGGCRS</sequence>
<organism evidence="2 3">
    <name type="scientific">Paspalum notatum var. saurae</name>
    <dbReference type="NCBI Taxonomy" id="547442"/>
    <lineage>
        <taxon>Eukaryota</taxon>
        <taxon>Viridiplantae</taxon>
        <taxon>Streptophyta</taxon>
        <taxon>Embryophyta</taxon>
        <taxon>Tracheophyta</taxon>
        <taxon>Spermatophyta</taxon>
        <taxon>Magnoliopsida</taxon>
        <taxon>Liliopsida</taxon>
        <taxon>Poales</taxon>
        <taxon>Poaceae</taxon>
        <taxon>PACMAD clade</taxon>
        <taxon>Panicoideae</taxon>
        <taxon>Andropogonodae</taxon>
        <taxon>Paspaleae</taxon>
        <taxon>Paspalinae</taxon>
        <taxon>Paspalum</taxon>
    </lineage>
</organism>
<dbReference type="EMBL" id="CP144750">
    <property type="protein sequence ID" value="WVZ81884.1"/>
    <property type="molecule type" value="Genomic_DNA"/>
</dbReference>
<feature type="region of interest" description="Disordered" evidence="1">
    <location>
        <begin position="1"/>
        <end position="126"/>
    </location>
</feature>
<gene>
    <name evidence="2" type="ORF">U9M48_029215</name>
</gene>
<dbReference type="AlphaFoldDB" id="A0AAQ3TX41"/>
<evidence type="ECO:0000256" key="1">
    <source>
        <dbReference type="SAM" id="MobiDB-lite"/>
    </source>
</evidence>
<feature type="compositionally biased region" description="Basic residues" evidence="1">
    <location>
        <begin position="1"/>
        <end position="10"/>
    </location>
</feature>
<evidence type="ECO:0000313" key="2">
    <source>
        <dbReference type="EMBL" id="WVZ81884.1"/>
    </source>
</evidence>
<reference evidence="2 3" key="1">
    <citation type="submission" date="2024-02" db="EMBL/GenBank/DDBJ databases">
        <title>High-quality chromosome-scale genome assembly of Pensacola bahiagrass (Paspalum notatum Flugge var. saurae).</title>
        <authorList>
            <person name="Vega J.M."/>
            <person name="Podio M."/>
            <person name="Orjuela J."/>
            <person name="Siena L.A."/>
            <person name="Pessino S.C."/>
            <person name="Combes M.C."/>
            <person name="Mariac C."/>
            <person name="Albertini E."/>
            <person name="Pupilli F."/>
            <person name="Ortiz J.P.A."/>
            <person name="Leblanc O."/>
        </authorList>
    </citation>
    <scope>NUCLEOTIDE SEQUENCE [LARGE SCALE GENOMIC DNA]</scope>
    <source>
        <strain evidence="2">R1</strain>
        <tissue evidence="2">Leaf</tissue>
    </source>
</reference>
<dbReference type="Proteomes" id="UP001341281">
    <property type="component" value="Chromosome 06"/>
</dbReference>
<name>A0AAQ3TX41_PASNO</name>
<protein>
    <submittedName>
        <fullName evidence="2">Uncharacterized protein</fullName>
    </submittedName>
</protein>
<feature type="compositionally biased region" description="Low complexity" evidence="1">
    <location>
        <begin position="47"/>
        <end position="58"/>
    </location>
</feature>